<dbReference type="STRING" id="1195760.SAMN05444281_0424"/>
<dbReference type="Proteomes" id="UP000184109">
    <property type="component" value="Unassembled WGS sequence"/>
</dbReference>
<keyword evidence="2" id="KW-1185">Reference proteome</keyword>
<sequence length="36" mass="4374">MIRLIFMLTLIHILYYLDVFNATFHKLKHLTTNNPK</sequence>
<evidence type="ECO:0000313" key="1">
    <source>
        <dbReference type="EMBL" id="SHH40262.1"/>
    </source>
</evidence>
<protein>
    <submittedName>
        <fullName evidence="1">Uncharacterized protein</fullName>
    </submittedName>
</protein>
<reference evidence="2" key="1">
    <citation type="submission" date="2016-11" db="EMBL/GenBank/DDBJ databases">
        <authorList>
            <person name="Varghese N."/>
            <person name="Submissions S."/>
        </authorList>
    </citation>
    <scope>NUCLEOTIDE SEQUENCE [LARGE SCALE GENOMIC DNA]</scope>
    <source>
        <strain evidence="2">DSM 100572</strain>
    </source>
</reference>
<accession>A0A1M5SP51</accession>
<proteinExistence type="predicted"/>
<organism evidence="1 2">
    <name type="scientific">Wenyingzhuangia marina</name>
    <dbReference type="NCBI Taxonomy" id="1195760"/>
    <lineage>
        <taxon>Bacteria</taxon>
        <taxon>Pseudomonadati</taxon>
        <taxon>Bacteroidota</taxon>
        <taxon>Flavobacteriia</taxon>
        <taxon>Flavobacteriales</taxon>
        <taxon>Flavobacteriaceae</taxon>
        <taxon>Wenyingzhuangia</taxon>
    </lineage>
</organism>
<name>A0A1M5SP51_9FLAO</name>
<gene>
    <name evidence="1" type="ORF">SAMN05444281_0424</name>
</gene>
<dbReference type="AlphaFoldDB" id="A0A1M5SP51"/>
<evidence type="ECO:0000313" key="2">
    <source>
        <dbReference type="Proteomes" id="UP000184109"/>
    </source>
</evidence>
<dbReference type="EMBL" id="FQXQ01000001">
    <property type="protein sequence ID" value="SHH40262.1"/>
    <property type="molecule type" value="Genomic_DNA"/>
</dbReference>